<feature type="transmembrane region" description="Helical" evidence="13">
    <location>
        <begin position="6"/>
        <end position="32"/>
    </location>
</feature>
<keyword evidence="8 13" id="KW-1133">Transmembrane helix</keyword>
<comment type="subunit">
    <text evidence="3">F-type ATPases have 2 components, CF(1) - the catalytic core - and CF(0) - the membrane proton channel.</text>
</comment>
<evidence type="ECO:0000256" key="1">
    <source>
        <dbReference type="ARBA" id="ARBA00004304"/>
    </source>
</evidence>
<evidence type="ECO:0000256" key="3">
    <source>
        <dbReference type="ARBA" id="ARBA00011291"/>
    </source>
</evidence>
<organism evidence="14">
    <name type="scientific">Uroleucon sp</name>
    <dbReference type="NCBI Taxonomy" id="2939227"/>
    <lineage>
        <taxon>Eukaryota</taxon>
        <taxon>Metazoa</taxon>
        <taxon>Ecdysozoa</taxon>
        <taxon>Arthropoda</taxon>
        <taxon>Hexapoda</taxon>
        <taxon>Insecta</taxon>
        <taxon>Pterygota</taxon>
        <taxon>Neoptera</taxon>
        <taxon>Paraneoptera</taxon>
        <taxon>Hemiptera</taxon>
        <taxon>Sternorrhyncha</taxon>
        <taxon>Aphidomorpha</taxon>
        <taxon>Aphidoidea</taxon>
        <taxon>Aphididae</taxon>
        <taxon>Macrosiphini</taxon>
        <taxon>Uroleucon</taxon>
    </lineage>
</organism>
<keyword evidence="10 12" id="KW-0496">Mitochondrion</keyword>
<evidence type="ECO:0000256" key="5">
    <source>
        <dbReference type="ARBA" id="ARBA00022547"/>
    </source>
</evidence>
<evidence type="ECO:0000256" key="13">
    <source>
        <dbReference type="SAM" id="Phobius"/>
    </source>
</evidence>
<evidence type="ECO:0000313" key="14">
    <source>
        <dbReference type="EMBL" id="XDG28809.1"/>
    </source>
</evidence>
<reference evidence="14" key="1">
    <citation type="submission" date="2024-07" db="EMBL/GenBank/DDBJ databases">
        <authorList>
            <person name="Ren L."/>
            <person name="Fang Z."/>
        </authorList>
    </citation>
    <scope>NUCLEOTIDE SEQUENCE</scope>
</reference>
<comment type="subcellular location">
    <subcellularLocation>
        <location evidence="1 12">Mitochondrion membrane</location>
        <topology evidence="1 12">Single-pass membrane protein</topology>
    </subcellularLocation>
</comment>
<gene>
    <name evidence="14" type="primary">ATP8</name>
</gene>
<dbReference type="EMBL" id="PQ096067">
    <property type="protein sequence ID" value="XDG28809.1"/>
    <property type="molecule type" value="Genomic_DNA"/>
</dbReference>
<evidence type="ECO:0000256" key="12">
    <source>
        <dbReference type="RuleBase" id="RU003661"/>
    </source>
</evidence>
<geneLocation type="mitochondrion" evidence="14"/>
<proteinExistence type="inferred from homology"/>
<evidence type="ECO:0000256" key="7">
    <source>
        <dbReference type="ARBA" id="ARBA00022781"/>
    </source>
</evidence>
<dbReference type="GO" id="GO:0045259">
    <property type="term" value="C:proton-transporting ATP synthase complex"/>
    <property type="evidence" value="ECO:0007669"/>
    <property type="project" value="UniProtKB-KW"/>
</dbReference>
<dbReference type="AlphaFoldDB" id="A0AB39AH78"/>
<evidence type="ECO:0000256" key="6">
    <source>
        <dbReference type="ARBA" id="ARBA00022692"/>
    </source>
</evidence>
<dbReference type="Pfam" id="PF00895">
    <property type="entry name" value="ATP-synt_8"/>
    <property type="match status" value="1"/>
</dbReference>
<keyword evidence="5 12" id="KW-0138">CF(0)</keyword>
<keyword evidence="4 12" id="KW-0813">Transport</keyword>
<dbReference type="InterPro" id="IPR001421">
    <property type="entry name" value="ATP8_metazoa"/>
</dbReference>
<dbReference type="GO" id="GO:0015986">
    <property type="term" value="P:proton motive force-driven ATP synthesis"/>
    <property type="evidence" value="ECO:0007669"/>
    <property type="project" value="InterPro"/>
</dbReference>
<name>A0AB39AH78_9HEMI</name>
<evidence type="ECO:0000256" key="10">
    <source>
        <dbReference type="ARBA" id="ARBA00023128"/>
    </source>
</evidence>
<evidence type="ECO:0000256" key="2">
    <source>
        <dbReference type="ARBA" id="ARBA00008892"/>
    </source>
</evidence>
<keyword evidence="7 12" id="KW-0375">Hydrogen ion transport</keyword>
<keyword evidence="6 12" id="KW-0812">Transmembrane</keyword>
<evidence type="ECO:0000256" key="4">
    <source>
        <dbReference type="ARBA" id="ARBA00022448"/>
    </source>
</evidence>
<keyword evidence="9 12" id="KW-0406">Ion transport</keyword>
<keyword evidence="11 13" id="KW-0472">Membrane</keyword>
<dbReference type="GO" id="GO:0031966">
    <property type="term" value="C:mitochondrial membrane"/>
    <property type="evidence" value="ECO:0007669"/>
    <property type="project" value="UniProtKB-SubCell"/>
</dbReference>
<protein>
    <recommendedName>
        <fullName evidence="12">ATP synthase complex subunit 8</fullName>
    </recommendedName>
</protein>
<comment type="similarity">
    <text evidence="2 12">Belongs to the ATPase protein 8 family.</text>
</comment>
<sequence>MPQMAPINWLILFIFFFFMFYLTMNLLFFNFIKNNKINVSFKKNMKNYNKFI</sequence>
<dbReference type="GO" id="GO:0015078">
    <property type="term" value="F:proton transmembrane transporter activity"/>
    <property type="evidence" value="ECO:0007669"/>
    <property type="project" value="InterPro"/>
</dbReference>
<accession>A0AB39AH78</accession>
<evidence type="ECO:0000256" key="8">
    <source>
        <dbReference type="ARBA" id="ARBA00022989"/>
    </source>
</evidence>
<evidence type="ECO:0000256" key="9">
    <source>
        <dbReference type="ARBA" id="ARBA00023065"/>
    </source>
</evidence>
<evidence type="ECO:0000256" key="11">
    <source>
        <dbReference type="ARBA" id="ARBA00023136"/>
    </source>
</evidence>